<organism evidence="1 2">
    <name type="scientific">Novosphingobium cyanobacteriorum</name>
    <dbReference type="NCBI Taxonomy" id="3024215"/>
    <lineage>
        <taxon>Bacteria</taxon>
        <taxon>Pseudomonadati</taxon>
        <taxon>Pseudomonadota</taxon>
        <taxon>Alphaproteobacteria</taxon>
        <taxon>Sphingomonadales</taxon>
        <taxon>Sphingomonadaceae</taxon>
        <taxon>Novosphingobium</taxon>
    </lineage>
</organism>
<dbReference type="InterPro" id="IPR002816">
    <property type="entry name" value="TraB/PrgY/GumN_fam"/>
</dbReference>
<dbReference type="PANTHER" id="PTHR40590">
    <property type="entry name" value="CYTOPLASMIC PROTEIN-RELATED"/>
    <property type="match status" value="1"/>
</dbReference>
<dbReference type="PROSITE" id="PS51257">
    <property type="entry name" value="PROKAR_LIPOPROTEIN"/>
    <property type="match status" value="1"/>
</dbReference>
<evidence type="ECO:0000313" key="1">
    <source>
        <dbReference type="EMBL" id="MDF8335427.1"/>
    </source>
</evidence>
<dbReference type="Proteomes" id="UP001222770">
    <property type="component" value="Unassembled WGS sequence"/>
</dbReference>
<dbReference type="EMBL" id="JAROCY010000027">
    <property type="protein sequence ID" value="MDF8335427.1"/>
    <property type="molecule type" value="Genomic_DNA"/>
</dbReference>
<gene>
    <name evidence="1" type="ORF">POM99_19645</name>
</gene>
<dbReference type="PANTHER" id="PTHR40590:SF1">
    <property type="entry name" value="CYTOPLASMIC PROTEIN"/>
    <property type="match status" value="1"/>
</dbReference>
<sequence>MRRWLAAIALAALAACHKPAPEPVQSRVAIWEISDAAGVHGWIMGTVHALPPGTHWRRAAIDQALQQADRLVLEIGQPLDSEVAGEALGKLAFTDGLPPPSQRIGVKFRADLAKVYRQLSLNDEQFKDQESWAVALQIAAIGGQKNGMDPASGVEPELRKAIGNRPVAGLETLDGQFGAFDRLPERAQTVLLEQVAVEAADSKDDDADMMALWLRGDELGMAREATTGFLADGVIRDALLTGRNRVWADEIDRMLRAGSRPFIAVGAAHVVGADGLPRMLMARGWKVKRIQ</sequence>
<keyword evidence="2" id="KW-1185">Reference proteome</keyword>
<name>A0ABT6CNH8_9SPHN</name>
<evidence type="ECO:0000313" key="2">
    <source>
        <dbReference type="Proteomes" id="UP001222770"/>
    </source>
</evidence>
<accession>A0ABT6CNH8</accession>
<protein>
    <submittedName>
        <fullName evidence="1">TraB/GumN family protein</fullName>
    </submittedName>
</protein>
<comment type="caution">
    <text evidence="1">The sequence shown here is derived from an EMBL/GenBank/DDBJ whole genome shotgun (WGS) entry which is preliminary data.</text>
</comment>
<dbReference type="Pfam" id="PF01963">
    <property type="entry name" value="TraB_PrgY_gumN"/>
    <property type="match status" value="1"/>
</dbReference>
<proteinExistence type="predicted"/>
<dbReference type="CDD" id="cd14789">
    <property type="entry name" value="Tiki"/>
    <property type="match status" value="1"/>
</dbReference>
<dbReference type="RefSeq" id="WP_277280389.1">
    <property type="nucleotide sequence ID" value="NZ_JAROCY010000027.1"/>
</dbReference>
<dbReference type="InterPro" id="IPR047111">
    <property type="entry name" value="YbaP-like"/>
</dbReference>
<reference evidence="1 2" key="1">
    <citation type="submission" date="2023-03" db="EMBL/GenBank/DDBJ databases">
        <title>Novosphingobium cyanobacteriorum sp. nov., isolated from a eutrophic reservoir during the Microcystis bloom period.</title>
        <authorList>
            <person name="Kang M."/>
            <person name="Le V."/>
            <person name="Ko S.-R."/>
            <person name="Lee S.-A."/>
            <person name="Ahn C.-Y."/>
        </authorList>
    </citation>
    <scope>NUCLEOTIDE SEQUENCE [LARGE SCALE GENOMIC DNA]</scope>
    <source>
        <strain evidence="1 2">HBC54</strain>
    </source>
</reference>